<feature type="chain" id="PRO_5022074458" evidence="2">
    <location>
        <begin position="25"/>
        <end position="552"/>
    </location>
</feature>
<evidence type="ECO:0000256" key="2">
    <source>
        <dbReference type="SAM" id="SignalP"/>
    </source>
</evidence>
<dbReference type="AlphaFoldDB" id="A0A517XMS5"/>
<accession>A0A517XMS5</accession>
<protein>
    <submittedName>
        <fullName evidence="3">Uncharacterized protein</fullName>
    </submittedName>
</protein>
<feature type="compositionally biased region" description="Pro residues" evidence="1">
    <location>
        <begin position="492"/>
        <end position="517"/>
    </location>
</feature>
<organism evidence="3 4">
    <name type="scientific">Urbifossiella limnaea</name>
    <dbReference type="NCBI Taxonomy" id="2528023"/>
    <lineage>
        <taxon>Bacteria</taxon>
        <taxon>Pseudomonadati</taxon>
        <taxon>Planctomycetota</taxon>
        <taxon>Planctomycetia</taxon>
        <taxon>Gemmatales</taxon>
        <taxon>Gemmataceae</taxon>
        <taxon>Urbifossiella</taxon>
    </lineage>
</organism>
<gene>
    <name evidence="3" type="ORF">ETAA1_07100</name>
</gene>
<feature type="signal peptide" evidence="2">
    <location>
        <begin position="1"/>
        <end position="24"/>
    </location>
</feature>
<keyword evidence="4" id="KW-1185">Reference proteome</keyword>
<dbReference type="RefSeq" id="WP_202920635.1">
    <property type="nucleotide sequence ID" value="NZ_CP036273.1"/>
</dbReference>
<feature type="compositionally biased region" description="Pro residues" evidence="1">
    <location>
        <begin position="535"/>
        <end position="552"/>
    </location>
</feature>
<feature type="region of interest" description="Disordered" evidence="1">
    <location>
        <begin position="235"/>
        <end position="256"/>
    </location>
</feature>
<proteinExistence type="predicted"/>
<feature type="region of interest" description="Disordered" evidence="1">
    <location>
        <begin position="480"/>
        <end position="552"/>
    </location>
</feature>
<name>A0A517XMS5_9BACT</name>
<dbReference type="Proteomes" id="UP000319576">
    <property type="component" value="Chromosome"/>
</dbReference>
<reference evidence="3 4" key="1">
    <citation type="submission" date="2019-02" db="EMBL/GenBank/DDBJ databases">
        <title>Deep-cultivation of Planctomycetes and their phenomic and genomic characterization uncovers novel biology.</title>
        <authorList>
            <person name="Wiegand S."/>
            <person name="Jogler M."/>
            <person name="Boedeker C."/>
            <person name="Pinto D."/>
            <person name="Vollmers J."/>
            <person name="Rivas-Marin E."/>
            <person name="Kohn T."/>
            <person name="Peeters S.H."/>
            <person name="Heuer A."/>
            <person name="Rast P."/>
            <person name="Oberbeckmann S."/>
            <person name="Bunk B."/>
            <person name="Jeske O."/>
            <person name="Meyerdierks A."/>
            <person name="Storesund J.E."/>
            <person name="Kallscheuer N."/>
            <person name="Luecker S."/>
            <person name="Lage O.M."/>
            <person name="Pohl T."/>
            <person name="Merkel B.J."/>
            <person name="Hornburger P."/>
            <person name="Mueller R.-W."/>
            <person name="Bruemmer F."/>
            <person name="Labrenz M."/>
            <person name="Spormann A.M."/>
            <person name="Op den Camp H."/>
            <person name="Overmann J."/>
            <person name="Amann R."/>
            <person name="Jetten M.S.M."/>
            <person name="Mascher T."/>
            <person name="Medema M.H."/>
            <person name="Devos D.P."/>
            <person name="Kaster A.-K."/>
            <person name="Ovreas L."/>
            <person name="Rohde M."/>
            <person name="Galperin M.Y."/>
            <person name="Jogler C."/>
        </authorList>
    </citation>
    <scope>NUCLEOTIDE SEQUENCE [LARGE SCALE GENOMIC DNA]</scope>
    <source>
        <strain evidence="3 4">ETA_A1</strain>
    </source>
</reference>
<evidence type="ECO:0000313" key="4">
    <source>
        <dbReference type="Proteomes" id="UP000319576"/>
    </source>
</evidence>
<dbReference type="EMBL" id="CP036273">
    <property type="protein sequence ID" value="QDU18814.1"/>
    <property type="molecule type" value="Genomic_DNA"/>
</dbReference>
<evidence type="ECO:0000256" key="1">
    <source>
        <dbReference type="SAM" id="MobiDB-lite"/>
    </source>
</evidence>
<sequence precursor="true">MRLRWAGIALAVALAVLAAAATRAQDDRTARAYHWPHRKFFIPIDPANVERAAKDKGTPVPAAVQLYYSLAKGPWQAGPKRPLNGLDTNSVDGKKGFDFTADRDGEFEFSVQNHYADGSSAPAKADELATQLRVVIDSTLPAVRVNVIGNGVEWSAADDNLDPDGTRLQAKFPNWPEWKTIDGRQFRAQDQYAWKLQPGQVLDVRVLARDRAGNESYSAPVQVPGSGAFNTAFPRPTTGGSDAPIPGAGSGLPQPRIDYVKSPNFDIDYRIDKAGRSGIEAAELYVQKPRSTQWQKTERYPLPKTAYTGDNLKLKYTAPENDEGMYGFYVAPESGAGKTAPPPGASAPPMVYVTYDKTAPYLQITGVRVGAGGAKGPLVEVMWETFDQNLLPDPVSLSYALAKDATQWTEIRYRLPPGSPRQDAQGTQRHVGQFTWEVPDEKLWKFYVRAQCVDKAGNSTTHVYKDAVVVDLETPAASITGVRGTGEAAPVTPRPMPQPQPEPQPRPQPKADPPMTPALPEAPSTIPPAGGTIPTVPPIRPPAVPELPVPPG</sequence>
<dbReference type="KEGG" id="uli:ETAA1_07100"/>
<evidence type="ECO:0000313" key="3">
    <source>
        <dbReference type="EMBL" id="QDU18814.1"/>
    </source>
</evidence>
<keyword evidence="2" id="KW-0732">Signal</keyword>